<evidence type="ECO:0000256" key="7">
    <source>
        <dbReference type="SAM" id="Phobius"/>
    </source>
</evidence>
<dbReference type="InterPro" id="IPR011701">
    <property type="entry name" value="MFS"/>
</dbReference>
<feature type="transmembrane region" description="Helical" evidence="7">
    <location>
        <begin position="152"/>
        <end position="174"/>
    </location>
</feature>
<evidence type="ECO:0000256" key="2">
    <source>
        <dbReference type="ARBA" id="ARBA00022448"/>
    </source>
</evidence>
<evidence type="ECO:0000256" key="4">
    <source>
        <dbReference type="ARBA" id="ARBA00022692"/>
    </source>
</evidence>
<feature type="transmembrane region" description="Helical" evidence="7">
    <location>
        <begin position="53"/>
        <end position="71"/>
    </location>
</feature>
<dbReference type="InterPro" id="IPR036259">
    <property type="entry name" value="MFS_trans_sf"/>
</dbReference>
<dbReference type="Proteomes" id="UP001597068">
    <property type="component" value="Unassembled WGS sequence"/>
</dbReference>
<feature type="transmembrane region" description="Helical" evidence="7">
    <location>
        <begin position="83"/>
        <end position="103"/>
    </location>
</feature>
<feature type="transmembrane region" description="Helical" evidence="7">
    <location>
        <begin position="226"/>
        <end position="248"/>
    </location>
</feature>
<feature type="transmembrane region" description="Helical" evidence="7">
    <location>
        <begin position="109"/>
        <end position="131"/>
    </location>
</feature>
<evidence type="ECO:0000313" key="9">
    <source>
        <dbReference type="Proteomes" id="UP001597068"/>
    </source>
</evidence>
<feature type="transmembrane region" description="Helical" evidence="7">
    <location>
        <begin position="260"/>
        <end position="282"/>
    </location>
</feature>
<evidence type="ECO:0000256" key="6">
    <source>
        <dbReference type="ARBA" id="ARBA00023136"/>
    </source>
</evidence>
<comment type="subcellular location">
    <subcellularLocation>
        <location evidence="1">Cell membrane</location>
        <topology evidence="1">Multi-pass membrane protein</topology>
    </subcellularLocation>
</comment>
<protein>
    <submittedName>
        <fullName evidence="8">MFS transporter</fullName>
    </submittedName>
</protein>
<dbReference type="Gene3D" id="1.20.1250.20">
    <property type="entry name" value="MFS general substrate transporter like domains"/>
    <property type="match status" value="1"/>
</dbReference>
<evidence type="ECO:0000256" key="3">
    <source>
        <dbReference type="ARBA" id="ARBA00022475"/>
    </source>
</evidence>
<evidence type="ECO:0000313" key="8">
    <source>
        <dbReference type="EMBL" id="MFD0925078.1"/>
    </source>
</evidence>
<organism evidence="8 9">
    <name type="scientific">Williamsia deligens</name>
    <dbReference type="NCBI Taxonomy" id="321325"/>
    <lineage>
        <taxon>Bacteria</taxon>
        <taxon>Bacillati</taxon>
        <taxon>Actinomycetota</taxon>
        <taxon>Actinomycetes</taxon>
        <taxon>Mycobacteriales</taxon>
        <taxon>Nocardiaceae</taxon>
        <taxon>Williamsia</taxon>
    </lineage>
</organism>
<sequence length="429" mass="44376">MRAVDRSPADTRVPDPRAWWAVAAAMAAIAWGGNEFTPLLVMYESVHGLPGPVVDALLFAYVLGIVPALLIGGPLSDRHGRVALMRPAPVIAAAGSLILALGADHVSLLVVGRVLSGVGLGLAMAVGSSWVKELSGAPWTPDASPTLGARRGAMSLTFGLGVGAAVAGVLAQWAPLQDSLAYLVNVGLCLAAAVWVWSAPETISGDRAPRRLVDDLKIRAVAQRRFVRVVVPVAPWVFGSAAAAYAVLPTLMSDRVADVRIAYAAAVTLVTLASGFAVQSVARRIDRPDRARSSVVALVFLMLGMATGGVAAYVLDPWLTLLAGAVLGAGYGMALVAGLSEVGRIAEPADLAGLTAVFYSLTYLGFGAPVVLSLVHQSIPDLTYPILFAAGVVLAVVSLVAVLSDYRDPDAVVVPDDDLDRAPSSEVSR</sequence>
<feature type="transmembrane region" description="Helical" evidence="7">
    <location>
        <begin position="20"/>
        <end position="41"/>
    </location>
</feature>
<dbReference type="PANTHER" id="PTHR23517:SF3">
    <property type="entry name" value="INTEGRAL MEMBRANE TRANSPORT PROTEIN"/>
    <property type="match status" value="1"/>
</dbReference>
<dbReference type="Pfam" id="PF07690">
    <property type="entry name" value="MFS_1"/>
    <property type="match status" value="1"/>
</dbReference>
<gene>
    <name evidence="8" type="ORF">ACFQ04_04940</name>
</gene>
<dbReference type="RefSeq" id="WP_372505372.1">
    <property type="nucleotide sequence ID" value="NZ_BAAAMO010000002.1"/>
</dbReference>
<dbReference type="InterPro" id="IPR050171">
    <property type="entry name" value="MFS_Transporters"/>
</dbReference>
<proteinExistence type="predicted"/>
<keyword evidence="5 7" id="KW-1133">Transmembrane helix</keyword>
<keyword evidence="2" id="KW-0813">Transport</keyword>
<evidence type="ECO:0000256" key="5">
    <source>
        <dbReference type="ARBA" id="ARBA00022989"/>
    </source>
</evidence>
<keyword evidence="3" id="KW-1003">Cell membrane</keyword>
<feature type="transmembrane region" description="Helical" evidence="7">
    <location>
        <begin position="180"/>
        <end position="197"/>
    </location>
</feature>
<dbReference type="SUPFAM" id="SSF103473">
    <property type="entry name" value="MFS general substrate transporter"/>
    <property type="match status" value="1"/>
</dbReference>
<accession>A0ABW3G4M0</accession>
<keyword evidence="6 7" id="KW-0472">Membrane</keyword>
<feature type="transmembrane region" description="Helical" evidence="7">
    <location>
        <begin position="294"/>
        <end position="315"/>
    </location>
</feature>
<evidence type="ECO:0000256" key="1">
    <source>
        <dbReference type="ARBA" id="ARBA00004651"/>
    </source>
</evidence>
<feature type="transmembrane region" description="Helical" evidence="7">
    <location>
        <begin position="382"/>
        <end position="403"/>
    </location>
</feature>
<dbReference type="PANTHER" id="PTHR23517">
    <property type="entry name" value="RESISTANCE PROTEIN MDTM, PUTATIVE-RELATED-RELATED"/>
    <property type="match status" value="1"/>
</dbReference>
<feature type="transmembrane region" description="Helical" evidence="7">
    <location>
        <begin position="351"/>
        <end position="376"/>
    </location>
</feature>
<keyword evidence="4 7" id="KW-0812">Transmembrane</keyword>
<comment type="caution">
    <text evidence="8">The sequence shown here is derived from an EMBL/GenBank/DDBJ whole genome shotgun (WGS) entry which is preliminary data.</text>
</comment>
<reference evidence="9" key="1">
    <citation type="journal article" date="2019" name="Int. J. Syst. Evol. Microbiol.">
        <title>The Global Catalogue of Microorganisms (GCM) 10K type strain sequencing project: providing services to taxonomists for standard genome sequencing and annotation.</title>
        <authorList>
            <consortium name="The Broad Institute Genomics Platform"/>
            <consortium name="The Broad Institute Genome Sequencing Center for Infectious Disease"/>
            <person name="Wu L."/>
            <person name="Ma J."/>
        </authorList>
    </citation>
    <scope>NUCLEOTIDE SEQUENCE [LARGE SCALE GENOMIC DNA]</scope>
    <source>
        <strain evidence="9">CCUG 50873</strain>
    </source>
</reference>
<dbReference type="EMBL" id="JBHTIL010000001">
    <property type="protein sequence ID" value="MFD0925078.1"/>
    <property type="molecule type" value="Genomic_DNA"/>
</dbReference>
<keyword evidence="9" id="KW-1185">Reference proteome</keyword>
<name>A0ABW3G4M0_9NOCA</name>
<feature type="transmembrane region" description="Helical" evidence="7">
    <location>
        <begin position="321"/>
        <end position="339"/>
    </location>
</feature>